<dbReference type="KEGG" id="bwh:A9C19_08070"/>
<sequence length="63" mass="7276">MKNKYTIVSMIAMLIAIIFGGIAFQQYNAENMDEVYLNIGYCTLFLSASMFSWHIKDEKQNES</sequence>
<name>A0A1L3MQT3_9BACI</name>
<proteinExistence type="predicted"/>
<accession>A0A1L3MQT3</accession>
<evidence type="ECO:0008006" key="4">
    <source>
        <dbReference type="Google" id="ProtNLM"/>
    </source>
</evidence>
<protein>
    <recommendedName>
        <fullName evidence="4">Protein YpmT</fullName>
    </recommendedName>
</protein>
<evidence type="ECO:0000313" key="2">
    <source>
        <dbReference type="EMBL" id="APH04707.1"/>
    </source>
</evidence>
<keyword evidence="3" id="KW-1185">Reference proteome</keyword>
<organism evidence="2 3">
    <name type="scientific">Bacillus weihaiensis</name>
    <dbReference type="NCBI Taxonomy" id="1547283"/>
    <lineage>
        <taxon>Bacteria</taxon>
        <taxon>Bacillati</taxon>
        <taxon>Bacillota</taxon>
        <taxon>Bacilli</taxon>
        <taxon>Bacillales</taxon>
        <taxon>Bacillaceae</taxon>
        <taxon>Bacillus</taxon>
    </lineage>
</organism>
<dbReference type="InterPro" id="IPR035403">
    <property type="entry name" value="YmpT-like"/>
</dbReference>
<gene>
    <name evidence="2" type="ORF">A9C19_08070</name>
</gene>
<dbReference type="AlphaFoldDB" id="A0A1L3MQT3"/>
<reference evidence="2 3" key="1">
    <citation type="journal article" date="2016" name="Sci. Rep.">
        <title>Complete genome sequence and transcriptomic analysis of a novel marine strain Bacillus weihaiensis reveals the mechanism of brown algae degradation.</title>
        <authorList>
            <person name="Zhu Y."/>
            <person name="Chen P."/>
            <person name="Bao Y."/>
            <person name="Men Y."/>
            <person name="Zeng Y."/>
            <person name="Yang J."/>
            <person name="Sun J."/>
            <person name="Sun Y."/>
        </authorList>
    </citation>
    <scope>NUCLEOTIDE SEQUENCE [LARGE SCALE GENOMIC DNA]</scope>
    <source>
        <strain evidence="2 3">Alg07</strain>
    </source>
</reference>
<keyword evidence="1" id="KW-0812">Transmembrane</keyword>
<feature type="transmembrane region" description="Helical" evidence="1">
    <location>
        <begin position="7"/>
        <end position="24"/>
    </location>
</feature>
<evidence type="ECO:0000256" key="1">
    <source>
        <dbReference type="SAM" id="Phobius"/>
    </source>
</evidence>
<keyword evidence="1" id="KW-1133">Transmembrane helix</keyword>
<dbReference type="STRING" id="1547283.A9C19_08070"/>
<dbReference type="RefSeq" id="WP_072579497.1">
    <property type="nucleotide sequence ID" value="NZ_CP016020.1"/>
</dbReference>
<dbReference type="EMBL" id="CP016020">
    <property type="protein sequence ID" value="APH04707.1"/>
    <property type="molecule type" value="Genomic_DNA"/>
</dbReference>
<keyword evidence="1" id="KW-0472">Membrane</keyword>
<dbReference type="Proteomes" id="UP000181936">
    <property type="component" value="Chromosome"/>
</dbReference>
<feature type="transmembrane region" description="Helical" evidence="1">
    <location>
        <begin position="36"/>
        <end position="55"/>
    </location>
</feature>
<evidence type="ECO:0000313" key="3">
    <source>
        <dbReference type="Proteomes" id="UP000181936"/>
    </source>
</evidence>
<dbReference type="OrthoDB" id="2884427at2"/>
<dbReference type="Pfam" id="PF17431">
    <property type="entry name" value="YpmT"/>
    <property type="match status" value="1"/>
</dbReference>